<evidence type="ECO:0000256" key="1">
    <source>
        <dbReference type="SAM" id="MobiDB-lite"/>
    </source>
</evidence>
<dbReference type="PANTHER" id="PTHR36981">
    <property type="entry name" value="ZGC:195170"/>
    <property type="match status" value="1"/>
</dbReference>
<organism evidence="2 3">
    <name type="scientific">Magallana gigas</name>
    <name type="common">Pacific oyster</name>
    <name type="synonym">Crassostrea gigas</name>
    <dbReference type="NCBI Taxonomy" id="29159"/>
    <lineage>
        <taxon>Eukaryota</taxon>
        <taxon>Metazoa</taxon>
        <taxon>Spiralia</taxon>
        <taxon>Lophotrochozoa</taxon>
        <taxon>Mollusca</taxon>
        <taxon>Bivalvia</taxon>
        <taxon>Autobranchia</taxon>
        <taxon>Pteriomorphia</taxon>
        <taxon>Ostreida</taxon>
        <taxon>Ostreoidea</taxon>
        <taxon>Ostreidae</taxon>
        <taxon>Magallana</taxon>
    </lineage>
</organism>
<name>A0A8W8MRX8_MAGGI</name>
<feature type="region of interest" description="Disordered" evidence="1">
    <location>
        <begin position="62"/>
        <end position="83"/>
    </location>
</feature>
<dbReference type="EnsemblMetazoa" id="G34152.1">
    <property type="protein sequence ID" value="G34152.1:cds"/>
    <property type="gene ID" value="G34152"/>
</dbReference>
<evidence type="ECO:0000313" key="2">
    <source>
        <dbReference type="EnsemblMetazoa" id="G34152.1:cds"/>
    </source>
</evidence>
<reference evidence="2" key="1">
    <citation type="submission" date="2022-08" db="UniProtKB">
        <authorList>
            <consortium name="EnsemblMetazoa"/>
        </authorList>
    </citation>
    <scope>IDENTIFICATION</scope>
    <source>
        <strain evidence="2">05x7-T-G4-1.051#20</strain>
    </source>
</reference>
<dbReference type="AlphaFoldDB" id="A0A8W8MRX8"/>
<proteinExistence type="predicted"/>
<keyword evidence="3" id="KW-1185">Reference proteome</keyword>
<dbReference type="PANTHER" id="PTHR36981:SF1">
    <property type="entry name" value="P2X PURINORECEPTOR 7 INTRACELLULAR DOMAIN-CONTAINING PROTEIN"/>
    <property type="match status" value="1"/>
</dbReference>
<protein>
    <submittedName>
        <fullName evidence="2">Uncharacterized protein</fullName>
    </submittedName>
</protein>
<evidence type="ECO:0000313" key="3">
    <source>
        <dbReference type="Proteomes" id="UP000005408"/>
    </source>
</evidence>
<sequence>MADILHRDFASSLVKQQIWPKVLSDVSEDEISLELSCGSSSFDDDIEINHRNAIAPFQFEPYASGSDVESDGETDSNESSTRLQNTDWCTCGNCVIMPSATECVCCKEIDKIRSLMEAHGSPEDCVTSHLGFHPACLNVYVLQIAHSQYRQQYRETIQDSAE</sequence>
<accession>A0A8W8MRX8</accession>
<dbReference type="Proteomes" id="UP000005408">
    <property type="component" value="Unassembled WGS sequence"/>
</dbReference>